<evidence type="ECO:0000313" key="1">
    <source>
        <dbReference type="EnsemblPlants" id="AVESA.00010b.r2.3CG0471430.1.CDS.1"/>
    </source>
</evidence>
<reference evidence="1" key="1">
    <citation type="submission" date="2021-05" db="EMBL/GenBank/DDBJ databases">
        <authorList>
            <person name="Scholz U."/>
            <person name="Mascher M."/>
            <person name="Fiebig A."/>
        </authorList>
    </citation>
    <scope>NUCLEOTIDE SEQUENCE [LARGE SCALE GENOMIC DNA]</scope>
</reference>
<evidence type="ECO:0000313" key="2">
    <source>
        <dbReference type="Proteomes" id="UP001732700"/>
    </source>
</evidence>
<name>A0ACD5VQJ7_AVESA</name>
<keyword evidence="2" id="KW-1185">Reference proteome</keyword>
<dbReference type="Proteomes" id="UP001732700">
    <property type="component" value="Chromosome 3C"/>
</dbReference>
<protein>
    <submittedName>
        <fullName evidence="1">Uncharacterized protein</fullName>
    </submittedName>
</protein>
<organism evidence="1 2">
    <name type="scientific">Avena sativa</name>
    <name type="common">Oat</name>
    <dbReference type="NCBI Taxonomy" id="4498"/>
    <lineage>
        <taxon>Eukaryota</taxon>
        <taxon>Viridiplantae</taxon>
        <taxon>Streptophyta</taxon>
        <taxon>Embryophyta</taxon>
        <taxon>Tracheophyta</taxon>
        <taxon>Spermatophyta</taxon>
        <taxon>Magnoliopsida</taxon>
        <taxon>Liliopsida</taxon>
        <taxon>Poales</taxon>
        <taxon>Poaceae</taxon>
        <taxon>BOP clade</taxon>
        <taxon>Pooideae</taxon>
        <taxon>Poodae</taxon>
        <taxon>Poeae</taxon>
        <taxon>Poeae Chloroplast Group 1 (Aveneae type)</taxon>
        <taxon>Aveninae</taxon>
        <taxon>Avena</taxon>
    </lineage>
</organism>
<dbReference type="EnsemblPlants" id="AVESA.00010b.r2.3CG0471430.1">
    <property type="protein sequence ID" value="AVESA.00010b.r2.3CG0471430.1.CDS.1"/>
    <property type="gene ID" value="AVESA.00010b.r2.3CG0471430"/>
</dbReference>
<proteinExistence type="predicted"/>
<accession>A0ACD5VQJ7</accession>
<sequence>MVRPRGRPSTGRKRIEMTLRPDKDTRQVTFSKRRSGLFKKCSELSLLCGADVAVIVYSEAGNVFALGSPSVDAVLRRYASLPGAAAAAAAAEDAGVEDDREALEELCREREATVEQLAAKIARMNLIGDNVSKVKVQGDRRFWWEADPEAVGEAELPEFHRALERIRDNVRRHVNKMARRPPAPTTAAIAHAGDAASN</sequence>
<reference evidence="1" key="2">
    <citation type="submission" date="2025-09" db="UniProtKB">
        <authorList>
            <consortium name="EnsemblPlants"/>
        </authorList>
    </citation>
    <scope>IDENTIFICATION</scope>
</reference>